<dbReference type="PANTHER" id="PTHR35998:SF1">
    <property type="entry name" value="OS02G0127900 PROTEIN"/>
    <property type="match status" value="1"/>
</dbReference>
<dbReference type="PANTHER" id="PTHR35998">
    <property type="entry name" value="OS02G0127900 PROTEIN"/>
    <property type="match status" value="1"/>
</dbReference>
<dbReference type="AlphaFoldDB" id="A0A6P4D6P7"/>
<reference evidence="2" key="1">
    <citation type="journal article" date="2016" name="Nat. Genet.">
        <title>The genome sequences of Arachis duranensis and Arachis ipaensis, the diploid ancestors of cultivated peanut.</title>
        <authorList>
            <person name="Bertioli D.J."/>
            <person name="Cannon S.B."/>
            <person name="Froenicke L."/>
            <person name="Huang G."/>
            <person name="Farmer A.D."/>
            <person name="Cannon E.K."/>
            <person name="Liu X."/>
            <person name="Gao D."/>
            <person name="Clevenger J."/>
            <person name="Dash S."/>
            <person name="Ren L."/>
            <person name="Moretzsohn M.C."/>
            <person name="Shirasawa K."/>
            <person name="Huang W."/>
            <person name="Vidigal B."/>
            <person name="Abernathy B."/>
            <person name="Chu Y."/>
            <person name="Niederhuth C.E."/>
            <person name="Umale P."/>
            <person name="Araujo A.C."/>
            <person name="Kozik A."/>
            <person name="Kim K.D."/>
            <person name="Burow M.D."/>
            <person name="Varshney R.K."/>
            <person name="Wang X."/>
            <person name="Zhang X."/>
            <person name="Barkley N."/>
            <person name="Guimaraes P.M."/>
            <person name="Isobe S."/>
            <person name="Guo B."/>
            <person name="Liao B."/>
            <person name="Stalker H.T."/>
            <person name="Schmitz R.J."/>
            <person name="Scheffler B.E."/>
            <person name="Leal-Bertioli S.C."/>
            <person name="Xun X."/>
            <person name="Jackson S.A."/>
            <person name="Michelmore R."/>
            <person name="Ozias-Akins P."/>
        </authorList>
    </citation>
    <scope>NUCLEOTIDE SEQUENCE [LARGE SCALE GENOMIC DNA]</scope>
    <source>
        <strain evidence="2">cv. V14167</strain>
    </source>
</reference>
<dbReference type="GeneID" id="107487173"/>
<accession>A0A6P4D6P7</accession>
<keyword evidence="2" id="KW-1185">Reference proteome</keyword>
<feature type="region of interest" description="Disordered" evidence="1">
    <location>
        <begin position="85"/>
        <end position="125"/>
    </location>
</feature>
<sequence length="195" mass="22210">MVLWEITLGTAYFLGLKRTYRLALRIQRKLISPNHPKVRDFLHRRTRAVFDVVVKVHKNIQDRDIEAGRNLGNTILRWLDRMKPSAGIRGPPSGSLPSGSSSEKLTKNSTGASNNKPTGYFGSFKKDSDRHLFTSLRQRPFPTISRMTRPPNPAGISVHGRNLSIYAPEISSSNYRMNESGSVFRKDIMQWMLRN</sequence>
<protein>
    <submittedName>
        <fullName evidence="3">Uncharacterized protein LOC107487173</fullName>
    </submittedName>
</protein>
<dbReference type="RefSeq" id="XP_015963261.1">
    <property type="nucleotide sequence ID" value="XM_016107775.3"/>
</dbReference>
<dbReference type="Proteomes" id="UP000515211">
    <property type="component" value="Chromosome 5"/>
</dbReference>
<proteinExistence type="predicted"/>
<gene>
    <name evidence="3" type="primary">LOC107487173</name>
</gene>
<name>A0A6P4D6P7_ARADU</name>
<evidence type="ECO:0000313" key="3">
    <source>
        <dbReference type="RefSeq" id="XP_015963261.1"/>
    </source>
</evidence>
<evidence type="ECO:0000313" key="2">
    <source>
        <dbReference type="Proteomes" id="UP000515211"/>
    </source>
</evidence>
<dbReference type="OrthoDB" id="2018352at2759"/>
<feature type="compositionally biased region" description="Polar residues" evidence="1">
    <location>
        <begin position="107"/>
        <end position="117"/>
    </location>
</feature>
<feature type="compositionally biased region" description="Low complexity" evidence="1">
    <location>
        <begin position="90"/>
        <end position="102"/>
    </location>
</feature>
<reference evidence="3" key="2">
    <citation type="submission" date="2025-08" db="UniProtKB">
        <authorList>
            <consortium name="RefSeq"/>
        </authorList>
    </citation>
    <scope>IDENTIFICATION</scope>
    <source>
        <tissue evidence="3">Whole plant</tissue>
    </source>
</reference>
<dbReference type="KEGG" id="adu:107487173"/>
<evidence type="ECO:0000256" key="1">
    <source>
        <dbReference type="SAM" id="MobiDB-lite"/>
    </source>
</evidence>
<organism evidence="2 3">
    <name type="scientific">Arachis duranensis</name>
    <name type="common">Wild peanut</name>
    <dbReference type="NCBI Taxonomy" id="130453"/>
    <lineage>
        <taxon>Eukaryota</taxon>
        <taxon>Viridiplantae</taxon>
        <taxon>Streptophyta</taxon>
        <taxon>Embryophyta</taxon>
        <taxon>Tracheophyta</taxon>
        <taxon>Spermatophyta</taxon>
        <taxon>Magnoliopsida</taxon>
        <taxon>eudicotyledons</taxon>
        <taxon>Gunneridae</taxon>
        <taxon>Pentapetalae</taxon>
        <taxon>rosids</taxon>
        <taxon>fabids</taxon>
        <taxon>Fabales</taxon>
        <taxon>Fabaceae</taxon>
        <taxon>Papilionoideae</taxon>
        <taxon>50 kb inversion clade</taxon>
        <taxon>dalbergioids sensu lato</taxon>
        <taxon>Dalbergieae</taxon>
        <taxon>Pterocarpus clade</taxon>
        <taxon>Arachis</taxon>
    </lineage>
</organism>